<comment type="caution">
    <text evidence="1">The sequence shown here is derived from an EMBL/GenBank/DDBJ whole genome shotgun (WGS) entry which is preliminary data.</text>
</comment>
<dbReference type="Proteomes" id="UP000799755">
    <property type="component" value="Unassembled WGS sequence"/>
</dbReference>
<protein>
    <submittedName>
        <fullName evidence="1">Uncharacterized protein</fullName>
    </submittedName>
</protein>
<organism evidence="1 2">
    <name type="scientific">Lindgomyces ingoldianus</name>
    <dbReference type="NCBI Taxonomy" id="673940"/>
    <lineage>
        <taxon>Eukaryota</taxon>
        <taxon>Fungi</taxon>
        <taxon>Dikarya</taxon>
        <taxon>Ascomycota</taxon>
        <taxon>Pezizomycotina</taxon>
        <taxon>Dothideomycetes</taxon>
        <taxon>Pleosporomycetidae</taxon>
        <taxon>Pleosporales</taxon>
        <taxon>Lindgomycetaceae</taxon>
        <taxon>Lindgomyces</taxon>
    </lineage>
</organism>
<keyword evidence="2" id="KW-1185">Reference proteome</keyword>
<evidence type="ECO:0000313" key="1">
    <source>
        <dbReference type="EMBL" id="KAF2463911.1"/>
    </source>
</evidence>
<gene>
    <name evidence="1" type="ORF">BDR25DRAFT_307521</name>
</gene>
<dbReference type="EMBL" id="MU003544">
    <property type="protein sequence ID" value="KAF2463911.1"/>
    <property type="molecule type" value="Genomic_DNA"/>
</dbReference>
<proteinExistence type="predicted"/>
<evidence type="ECO:0000313" key="2">
    <source>
        <dbReference type="Proteomes" id="UP000799755"/>
    </source>
</evidence>
<sequence length="217" mass="24628">MTTPPVYPRPQFWPLSKEFITALRHSDTSRFEAAAVLLDQGADVNGLYEASRPRRPMGPKVSREQVTALYDAANRADYDAVQFLLDKGADVRARNRTGMSLAFGLFPFRNAIDTLCGLDAMRTSKDQKIVLLAEEKFGPETDEDFIRRRDAFDTLDGYYPYNSTTLFKPKIKKVIPGEQKRSVAKKRSRPAEKNVGVLTGKQKRYGLRKRDLDVSYV</sequence>
<reference evidence="1" key="1">
    <citation type="journal article" date="2020" name="Stud. Mycol.">
        <title>101 Dothideomycetes genomes: a test case for predicting lifestyles and emergence of pathogens.</title>
        <authorList>
            <person name="Haridas S."/>
            <person name="Albert R."/>
            <person name="Binder M."/>
            <person name="Bloem J."/>
            <person name="Labutti K."/>
            <person name="Salamov A."/>
            <person name="Andreopoulos B."/>
            <person name="Baker S."/>
            <person name="Barry K."/>
            <person name="Bills G."/>
            <person name="Bluhm B."/>
            <person name="Cannon C."/>
            <person name="Castanera R."/>
            <person name="Culley D."/>
            <person name="Daum C."/>
            <person name="Ezra D."/>
            <person name="Gonzalez J."/>
            <person name="Henrissat B."/>
            <person name="Kuo A."/>
            <person name="Liang C."/>
            <person name="Lipzen A."/>
            <person name="Lutzoni F."/>
            <person name="Magnuson J."/>
            <person name="Mondo S."/>
            <person name="Nolan M."/>
            <person name="Ohm R."/>
            <person name="Pangilinan J."/>
            <person name="Park H.-J."/>
            <person name="Ramirez L."/>
            <person name="Alfaro M."/>
            <person name="Sun H."/>
            <person name="Tritt A."/>
            <person name="Yoshinaga Y."/>
            <person name="Zwiers L.-H."/>
            <person name="Turgeon B."/>
            <person name="Goodwin S."/>
            <person name="Spatafora J."/>
            <person name="Crous P."/>
            <person name="Grigoriev I."/>
        </authorList>
    </citation>
    <scope>NUCLEOTIDE SEQUENCE</scope>
    <source>
        <strain evidence="1">ATCC 200398</strain>
    </source>
</reference>
<name>A0ACB6QCN2_9PLEO</name>
<accession>A0ACB6QCN2</accession>